<feature type="domain" description="Sushi" evidence="5">
    <location>
        <begin position="29"/>
        <end position="87"/>
    </location>
</feature>
<feature type="domain" description="Sushi" evidence="5">
    <location>
        <begin position="214"/>
        <end position="272"/>
    </location>
</feature>
<dbReference type="PANTHER" id="PTHR45785">
    <property type="entry name" value="COMPLEMENT FACTOR H-RELATED"/>
    <property type="match status" value="1"/>
</dbReference>
<dbReference type="Pfam" id="PF00084">
    <property type="entry name" value="Sushi"/>
    <property type="match status" value="5"/>
</dbReference>
<feature type="disulfide bond" evidence="4">
    <location>
        <begin position="216"/>
        <end position="259"/>
    </location>
</feature>
<dbReference type="SUPFAM" id="SSF57535">
    <property type="entry name" value="Complement control module/SCR domain"/>
    <property type="match status" value="5"/>
</dbReference>
<reference evidence="6 7" key="1">
    <citation type="submission" date="2021-02" db="EMBL/GenBank/DDBJ databases">
        <title>Safari Cat Assemblies.</title>
        <authorList>
            <person name="Bredemeyer K.R."/>
            <person name="Murphy W.J."/>
        </authorList>
    </citation>
    <scope>NUCLEOTIDE SEQUENCE [LARGE SCALE GENOMIC DNA]</scope>
</reference>
<evidence type="ECO:0000256" key="1">
    <source>
        <dbReference type="ARBA" id="ARBA00022659"/>
    </source>
</evidence>
<reference evidence="6" key="3">
    <citation type="submission" date="2025-09" db="UniProtKB">
        <authorList>
            <consortium name="Ensembl"/>
        </authorList>
    </citation>
    <scope>IDENTIFICATION</scope>
    <source>
        <strain evidence="6">breed Abyssinian</strain>
    </source>
</reference>
<proteinExistence type="predicted"/>
<evidence type="ECO:0000313" key="7">
    <source>
        <dbReference type="Proteomes" id="UP000823872"/>
    </source>
</evidence>
<dbReference type="InterPro" id="IPR000436">
    <property type="entry name" value="Sushi_SCR_CCP_dom"/>
</dbReference>
<name>A0ABI7WAM4_FELCA</name>
<dbReference type="PROSITE" id="PS50923">
    <property type="entry name" value="SUSHI"/>
    <property type="match status" value="3"/>
</dbReference>
<evidence type="ECO:0000256" key="4">
    <source>
        <dbReference type="PROSITE-ProRule" id="PRU00302"/>
    </source>
</evidence>
<dbReference type="CDD" id="cd00033">
    <property type="entry name" value="CCP"/>
    <property type="match status" value="3"/>
</dbReference>
<organism evidence="6 7">
    <name type="scientific">Felis catus</name>
    <name type="common">Cat</name>
    <name type="synonym">Felis silvestris catus</name>
    <dbReference type="NCBI Taxonomy" id="9685"/>
    <lineage>
        <taxon>Eukaryota</taxon>
        <taxon>Metazoa</taxon>
        <taxon>Chordata</taxon>
        <taxon>Craniata</taxon>
        <taxon>Vertebrata</taxon>
        <taxon>Euteleostomi</taxon>
        <taxon>Mammalia</taxon>
        <taxon>Eutheria</taxon>
        <taxon>Laurasiatheria</taxon>
        <taxon>Carnivora</taxon>
        <taxon>Feliformia</taxon>
        <taxon>Felidae</taxon>
        <taxon>Felinae</taxon>
        <taxon>Felis</taxon>
    </lineage>
</organism>
<dbReference type="Gene3D" id="2.10.70.10">
    <property type="entry name" value="Complement Module, domain 1"/>
    <property type="match status" value="6"/>
</dbReference>
<keyword evidence="7" id="KW-1185">Reference proteome</keyword>
<protein>
    <recommendedName>
        <fullName evidence="5">Sushi domain-containing protein</fullName>
    </recommendedName>
</protein>
<gene>
    <name evidence="6" type="primary">LOC101085428</name>
</gene>
<reference evidence="6" key="2">
    <citation type="submission" date="2025-08" db="UniProtKB">
        <authorList>
            <consortium name="Ensembl"/>
        </authorList>
    </citation>
    <scope>IDENTIFICATION</scope>
    <source>
        <strain evidence="6">breed Abyssinian</strain>
    </source>
</reference>
<dbReference type="Proteomes" id="UP000823872">
    <property type="component" value="Chromosome F1"/>
</dbReference>
<dbReference type="SMART" id="SM00032">
    <property type="entry name" value="CCP"/>
    <property type="match status" value="5"/>
</dbReference>
<evidence type="ECO:0000256" key="2">
    <source>
        <dbReference type="ARBA" id="ARBA00022729"/>
    </source>
</evidence>
<evidence type="ECO:0000256" key="3">
    <source>
        <dbReference type="ARBA" id="ARBA00023157"/>
    </source>
</evidence>
<sequence length="340" mass="38545">MHYKCRGRTDYKHSICINGRWDPEIPCTGNCGPPPPTDDVDITSFTLPAYAPGSSVEYQCQSFYELQGNRNIICTHGQWSEPPKCLGRTCGFPEIKHGNIYDEDRYKHNFPVALGKYFYYSCDHSFASPSQSLWTKITCTEEGWSPTPKCIRQCFFPWVENGHSASSGQTHQEGDTAKIVCDTDYRLLNNQSNITCTESGWSIPPKCSSTDPKRKCGPPPPIDNGDITSFPLSTYAPGSLVEYQCQSFYELQGNKNIICSHGQWSEPPKCLDACVISEEAMDKHNIQLRWRHEKKFYSKTGDIIEFVCKSGYHKKTPHHTFRITCQEGKLEYPTCVKNNG</sequence>
<keyword evidence="2" id="KW-0732">Signal</keyword>
<feature type="domain" description="Sushi" evidence="5">
    <location>
        <begin position="152"/>
        <end position="209"/>
    </location>
</feature>
<comment type="caution">
    <text evidence="4">Lacks conserved residue(s) required for the propagation of feature annotation.</text>
</comment>
<keyword evidence="3 4" id="KW-1015">Disulfide bond</keyword>
<dbReference type="PANTHER" id="PTHR45785:SF12">
    <property type="entry name" value="COMPLEMENT FACTOR H-RELATED PROTEIN 1-RELATED"/>
    <property type="match status" value="1"/>
</dbReference>
<accession>A0ABI7WAM4</accession>
<dbReference type="InterPro" id="IPR051503">
    <property type="entry name" value="ComplSys_Reg/VirEntry_Med"/>
</dbReference>
<dbReference type="Ensembl" id="ENSFCTT00005011682.1">
    <property type="protein sequence ID" value="ENSFCTP00005007338.1"/>
    <property type="gene ID" value="ENSFCTG00005004349.1"/>
</dbReference>
<evidence type="ECO:0000313" key="6">
    <source>
        <dbReference type="Ensembl" id="ENSFCTP00005007338.1"/>
    </source>
</evidence>
<dbReference type="GeneTree" id="ENSGT00940000163634"/>
<dbReference type="InterPro" id="IPR035976">
    <property type="entry name" value="Sushi/SCR/CCP_sf"/>
</dbReference>
<evidence type="ECO:0000259" key="5">
    <source>
        <dbReference type="PROSITE" id="PS50923"/>
    </source>
</evidence>
<keyword evidence="1 4" id="KW-0768">Sushi</keyword>
<feature type="disulfide bond" evidence="4">
    <location>
        <begin position="31"/>
        <end position="74"/>
    </location>
</feature>